<dbReference type="CDD" id="cd06990">
    <property type="entry name" value="cupin_DUF861"/>
    <property type="match status" value="1"/>
</dbReference>
<dbReference type="Gene3D" id="2.60.120.10">
    <property type="entry name" value="Jelly Rolls"/>
    <property type="match status" value="1"/>
</dbReference>
<dbReference type="SUPFAM" id="SSF51182">
    <property type="entry name" value="RmlC-like cupins"/>
    <property type="match status" value="1"/>
</dbReference>
<gene>
    <name evidence="1" type="ORF">RT761_02097</name>
</gene>
<evidence type="ECO:0000313" key="2">
    <source>
        <dbReference type="Proteomes" id="UP000594463"/>
    </source>
</evidence>
<reference evidence="1 2" key="1">
    <citation type="journal article" date="2021" name="Nat. Commun.">
        <title>Isolation of a member of the candidate phylum Atribacteria reveals a unique cell membrane structure.</title>
        <authorList>
            <person name="Taiki K."/>
            <person name="Nobu M.K."/>
            <person name="Kusada H."/>
            <person name="Meng X.-Y."/>
            <person name="Hosoki N."/>
            <person name="Uematsu K."/>
            <person name="Yoshioka H."/>
            <person name="Kamagata Y."/>
            <person name="Tamaki H."/>
        </authorList>
    </citation>
    <scope>NUCLEOTIDE SEQUENCE [LARGE SCALE GENOMIC DNA]</scope>
    <source>
        <strain evidence="1 2">RT761</strain>
    </source>
</reference>
<organism evidence="1 2">
    <name type="scientific">Atribacter laminatus</name>
    <dbReference type="NCBI Taxonomy" id="2847778"/>
    <lineage>
        <taxon>Bacteria</taxon>
        <taxon>Pseudomonadati</taxon>
        <taxon>Atribacterota</taxon>
        <taxon>Atribacteria</taxon>
        <taxon>Atribacterales</taxon>
        <taxon>Atribacteraceae</taxon>
        <taxon>Atribacter</taxon>
    </lineage>
</organism>
<evidence type="ECO:0000313" key="1">
    <source>
        <dbReference type="EMBL" id="QPM68870.1"/>
    </source>
</evidence>
<sequence>MDNILIKSFDIADETKKLSKMKFEIMKLDGYTFNKQTYQPGWRWSQDVKPQVKTDWCEMTHVGILISGQLHIKFSDGTEKDLKPNDVVIISPGHDGWVIGDEPAVFITIEQNK</sequence>
<dbReference type="Proteomes" id="UP000594463">
    <property type="component" value="Chromosome"/>
</dbReference>
<proteinExistence type="predicted"/>
<dbReference type="InterPro" id="IPR011051">
    <property type="entry name" value="RmlC_Cupin_sf"/>
</dbReference>
<protein>
    <recommendedName>
        <fullName evidence="3">Cupin</fullName>
    </recommendedName>
</protein>
<dbReference type="InterPro" id="IPR014710">
    <property type="entry name" value="RmlC-like_jellyroll"/>
</dbReference>
<dbReference type="AlphaFoldDB" id="A0A7T1AMX5"/>
<accession>A0A7T1AMX5</accession>
<name>A0A7T1AMX5_ATRLM</name>
<dbReference type="RefSeq" id="WP_218111361.1">
    <property type="nucleotide sequence ID" value="NZ_CP065383.1"/>
</dbReference>
<dbReference type="KEGG" id="alam:RT761_02097"/>
<evidence type="ECO:0008006" key="3">
    <source>
        <dbReference type="Google" id="ProtNLM"/>
    </source>
</evidence>
<keyword evidence="2" id="KW-1185">Reference proteome</keyword>
<dbReference type="EMBL" id="CP065383">
    <property type="protein sequence ID" value="QPM68870.1"/>
    <property type="molecule type" value="Genomic_DNA"/>
</dbReference>